<feature type="transmembrane region" description="Helical" evidence="1">
    <location>
        <begin position="14"/>
        <end position="33"/>
    </location>
</feature>
<dbReference type="Gene3D" id="3.20.20.450">
    <property type="entry name" value="EAL domain"/>
    <property type="match status" value="1"/>
</dbReference>
<dbReference type="SMART" id="SM00052">
    <property type="entry name" value="EAL"/>
    <property type="match status" value="1"/>
</dbReference>
<dbReference type="PANTHER" id="PTHR33121:SF79">
    <property type="entry name" value="CYCLIC DI-GMP PHOSPHODIESTERASE PDED-RELATED"/>
    <property type="match status" value="1"/>
</dbReference>
<protein>
    <submittedName>
        <fullName evidence="5">EAL domain-containing protein</fullName>
    </submittedName>
</protein>
<feature type="domain" description="GGDEF" evidence="3">
    <location>
        <begin position="290"/>
        <end position="422"/>
    </location>
</feature>
<accession>A0ABZ0CSU6</accession>
<dbReference type="SMART" id="SM00267">
    <property type="entry name" value="GGDEF"/>
    <property type="match status" value="1"/>
</dbReference>
<feature type="transmembrane region" description="Helical" evidence="1">
    <location>
        <begin position="45"/>
        <end position="68"/>
    </location>
</feature>
<dbReference type="InterPro" id="IPR005330">
    <property type="entry name" value="MHYT_dom"/>
</dbReference>
<dbReference type="PROSITE" id="PS50887">
    <property type="entry name" value="GGDEF"/>
    <property type="match status" value="1"/>
</dbReference>
<feature type="transmembrane region" description="Helical" evidence="1">
    <location>
        <begin position="80"/>
        <end position="99"/>
    </location>
</feature>
<dbReference type="EMBL" id="CP136336">
    <property type="protein sequence ID" value="WOB08056.1"/>
    <property type="molecule type" value="Genomic_DNA"/>
</dbReference>
<dbReference type="InterPro" id="IPR001633">
    <property type="entry name" value="EAL_dom"/>
</dbReference>
<evidence type="ECO:0000259" key="4">
    <source>
        <dbReference type="PROSITE" id="PS50924"/>
    </source>
</evidence>
<dbReference type="InterPro" id="IPR043128">
    <property type="entry name" value="Rev_trsase/Diguanyl_cyclase"/>
</dbReference>
<feature type="transmembrane region" description="Helical" evidence="1">
    <location>
        <begin position="141"/>
        <end position="164"/>
    </location>
</feature>
<dbReference type="InterPro" id="IPR000160">
    <property type="entry name" value="GGDEF_dom"/>
</dbReference>
<dbReference type="Pfam" id="PF00990">
    <property type="entry name" value="GGDEF"/>
    <property type="match status" value="1"/>
</dbReference>
<evidence type="ECO:0000256" key="1">
    <source>
        <dbReference type="PROSITE-ProRule" id="PRU00244"/>
    </source>
</evidence>
<evidence type="ECO:0000313" key="6">
    <source>
        <dbReference type="Proteomes" id="UP001303946"/>
    </source>
</evidence>
<keyword evidence="6" id="KW-1185">Reference proteome</keyword>
<sequence>MDEAFLKWGFRAELWAASAAMAVFAAYVALDLARGVSSRHTSTALRAGLASAIALGAGTWAAHFIAVANEPLPFAMGYHGGWVLASLALALVSSLVGVHMSARPQLGVGRVTIAALVLGLGACGVPALGLLALQLSPAPQWNVLLLAGGALAASLFAGLALALVAAQRRRRPHLGLLWQACVALGLGGAISIGNAAVLHAASVPLLTLSFAASRTTPATVAALAALGVPALLALLLMTSVLEGRFRRLLRRTRDEVKRAAQTDRLTELPNRSMVEEALQVAAVRADRQKHRLALVFLNVDGLKAVNESFGQSTGDAVLREVAQRLRKVASSNDVIARAGGDEFVLLLEGNPTQQDATHMVERILGGMNEPCRIDDHEISVSCTVGVAIYPEHGSATRLIAHAAAAMRYAKRTGGASHALFEERMVAGSRDQVELLQDLRRAVAHNELTLHYQPKIHAPSGQITGAEALMRWKHPQRGMVGPHIFIPLAERYGLINSLGNFLIEEVCRQIRAWRDNGLRMRVAINLSVHQLRQADLVERILDALERHHIDPALLTCEITESAAMDDTRVTLQVIERLSAIGVHLSIDDFGTGYSSLSYLRQLAAEELKIDRSFVFDLETSADARAIVDAVVKLAQALGLKVVAEGVETEQQQEILRQLGCNELQGYLFAKPMPPEALMLWAMNDEGPRALDFRPSLFGDTLPQSILPAEAANSAGT</sequence>
<organism evidence="5 6">
    <name type="scientific">Piscinibacter gummiphilus</name>
    <dbReference type="NCBI Taxonomy" id="946333"/>
    <lineage>
        <taxon>Bacteria</taxon>
        <taxon>Pseudomonadati</taxon>
        <taxon>Pseudomonadota</taxon>
        <taxon>Betaproteobacteria</taxon>
        <taxon>Burkholderiales</taxon>
        <taxon>Sphaerotilaceae</taxon>
        <taxon>Piscinibacter</taxon>
    </lineage>
</organism>
<dbReference type="Gene3D" id="3.30.70.270">
    <property type="match status" value="1"/>
</dbReference>
<dbReference type="InterPro" id="IPR050706">
    <property type="entry name" value="Cyclic-di-GMP_PDE-like"/>
</dbReference>
<dbReference type="CDD" id="cd01949">
    <property type="entry name" value="GGDEF"/>
    <property type="match status" value="1"/>
</dbReference>
<dbReference type="Pfam" id="PF00563">
    <property type="entry name" value="EAL"/>
    <property type="match status" value="1"/>
</dbReference>
<proteinExistence type="predicted"/>
<feature type="transmembrane region" description="Helical" evidence="1">
    <location>
        <begin position="176"/>
        <end position="198"/>
    </location>
</feature>
<dbReference type="InterPro" id="IPR035919">
    <property type="entry name" value="EAL_sf"/>
</dbReference>
<dbReference type="PROSITE" id="PS50924">
    <property type="entry name" value="MHYT"/>
    <property type="match status" value="1"/>
</dbReference>
<evidence type="ECO:0000313" key="5">
    <source>
        <dbReference type="EMBL" id="WOB08056.1"/>
    </source>
</evidence>
<evidence type="ECO:0000259" key="2">
    <source>
        <dbReference type="PROSITE" id="PS50883"/>
    </source>
</evidence>
<dbReference type="PANTHER" id="PTHR33121">
    <property type="entry name" value="CYCLIC DI-GMP PHOSPHODIESTERASE PDEF"/>
    <property type="match status" value="1"/>
</dbReference>
<feature type="domain" description="MHYT" evidence="4">
    <location>
        <begin position="10"/>
        <end position="204"/>
    </location>
</feature>
<dbReference type="SUPFAM" id="SSF55073">
    <property type="entry name" value="Nucleotide cyclase"/>
    <property type="match status" value="1"/>
</dbReference>
<dbReference type="SUPFAM" id="SSF141868">
    <property type="entry name" value="EAL domain-like"/>
    <property type="match status" value="1"/>
</dbReference>
<dbReference type="PROSITE" id="PS50883">
    <property type="entry name" value="EAL"/>
    <property type="match status" value="1"/>
</dbReference>
<gene>
    <name evidence="5" type="ORF">RXV79_24535</name>
</gene>
<dbReference type="Pfam" id="PF03707">
    <property type="entry name" value="MHYT"/>
    <property type="match status" value="1"/>
</dbReference>
<dbReference type="CDD" id="cd01948">
    <property type="entry name" value="EAL"/>
    <property type="match status" value="1"/>
</dbReference>
<dbReference type="InterPro" id="IPR029787">
    <property type="entry name" value="Nucleotide_cyclase"/>
</dbReference>
<feature type="transmembrane region" description="Helical" evidence="1">
    <location>
        <begin position="111"/>
        <end position="135"/>
    </location>
</feature>
<keyword evidence="1" id="KW-0812">Transmembrane</keyword>
<keyword evidence="1" id="KW-0472">Membrane</keyword>
<feature type="domain" description="EAL" evidence="2">
    <location>
        <begin position="431"/>
        <end position="684"/>
    </location>
</feature>
<keyword evidence="1" id="KW-1133">Transmembrane helix</keyword>
<name>A0ABZ0CSU6_9BURK</name>
<dbReference type="Proteomes" id="UP001303946">
    <property type="component" value="Chromosome"/>
</dbReference>
<reference evidence="5 6" key="1">
    <citation type="submission" date="2023-10" db="EMBL/GenBank/DDBJ databases">
        <title>Bacteria for the degradation of biodegradable plastic PBAT(Polybutylene adipate terephthalate).</title>
        <authorList>
            <person name="Weon H.-Y."/>
            <person name="Yeon J."/>
        </authorList>
    </citation>
    <scope>NUCLEOTIDE SEQUENCE [LARGE SCALE GENOMIC DNA]</scope>
    <source>
        <strain evidence="5 6">SBD 7-3</strain>
    </source>
</reference>
<dbReference type="NCBIfam" id="TIGR00254">
    <property type="entry name" value="GGDEF"/>
    <property type="match status" value="1"/>
</dbReference>
<feature type="transmembrane region" description="Helical" evidence="1">
    <location>
        <begin position="218"/>
        <end position="241"/>
    </location>
</feature>
<dbReference type="RefSeq" id="WP_316700732.1">
    <property type="nucleotide sequence ID" value="NZ_CP136336.1"/>
</dbReference>
<evidence type="ECO:0000259" key="3">
    <source>
        <dbReference type="PROSITE" id="PS50887"/>
    </source>
</evidence>